<dbReference type="InterPro" id="IPR000150">
    <property type="entry name" value="Cof"/>
</dbReference>
<gene>
    <name evidence="1" type="ORF">INP52_08210</name>
</gene>
<dbReference type="NCBIfam" id="TIGR00099">
    <property type="entry name" value="Cof-subfamily"/>
    <property type="match status" value="1"/>
</dbReference>
<dbReference type="Proteomes" id="UP000593735">
    <property type="component" value="Chromosome"/>
</dbReference>
<dbReference type="PANTHER" id="PTHR10000">
    <property type="entry name" value="PHOSPHOSERINE PHOSPHATASE"/>
    <property type="match status" value="1"/>
</dbReference>
<dbReference type="KEGG" id="tio:INP52_08210"/>
<dbReference type="InterPro" id="IPR036412">
    <property type="entry name" value="HAD-like_sf"/>
</dbReference>
<dbReference type="InterPro" id="IPR023214">
    <property type="entry name" value="HAD_sf"/>
</dbReference>
<dbReference type="GO" id="GO:0000287">
    <property type="term" value="F:magnesium ion binding"/>
    <property type="evidence" value="ECO:0007669"/>
    <property type="project" value="TreeGrafter"/>
</dbReference>
<dbReference type="RefSeq" id="WP_194370768.1">
    <property type="nucleotide sequence ID" value="NZ_CP063767.1"/>
</dbReference>
<dbReference type="SUPFAM" id="SSF56784">
    <property type="entry name" value="HAD-like"/>
    <property type="match status" value="1"/>
</dbReference>
<dbReference type="PANTHER" id="PTHR10000:SF8">
    <property type="entry name" value="HAD SUPERFAMILY HYDROLASE-LIKE, TYPE 3"/>
    <property type="match status" value="1"/>
</dbReference>
<evidence type="ECO:0000313" key="2">
    <source>
        <dbReference type="Proteomes" id="UP000593735"/>
    </source>
</evidence>
<reference evidence="1 2" key="1">
    <citation type="submission" date="2020-10" db="EMBL/GenBank/DDBJ databases">
        <title>Olsenella immobilis sp.nov., isolated from the mud in a fermentation cellar used for the production of Chinese strong-flavoured liquor.</title>
        <authorList>
            <person name="Lu L."/>
        </authorList>
    </citation>
    <scope>NUCLEOTIDE SEQUENCE [LARGE SCALE GENOMIC DNA]</scope>
    <source>
        <strain evidence="1 2">LZLJ-2</strain>
    </source>
</reference>
<keyword evidence="2" id="KW-1185">Reference proteome</keyword>
<dbReference type="SFLD" id="SFLDG01140">
    <property type="entry name" value="C2.B:_Phosphomannomutase_and_P"/>
    <property type="match status" value="1"/>
</dbReference>
<organism evidence="1 2">
    <name type="scientific">Thermophilibacter immobilis</name>
    <dbReference type="NCBI Taxonomy" id="2779519"/>
    <lineage>
        <taxon>Bacteria</taxon>
        <taxon>Bacillati</taxon>
        <taxon>Actinomycetota</taxon>
        <taxon>Coriobacteriia</taxon>
        <taxon>Coriobacteriales</taxon>
        <taxon>Atopobiaceae</taxon>
        <taxon>Thermophilibacter</taxon>
    </lineage>
</organism>
<dbReference type="AlphaFoldDB" id="A0A7S7M7V2"/>
<accession>A0A7S7M7V2</accession>
<name>A0A7S7M7V2_9ACTN</name>
<proteinExistence type="predicted"/>
<dbReference type="Gene3D" id="3.30.1240.10">
    <property type="match status" value="1"/>
</dbReference>
<protein>
    <submittedName>
        <fullName evidence="1">HAD family phosphatase</fullName>
    </submittedName>
</protein>
<dbReference type="Gene3D" id="3.40.50.1000">
    <property type="entry name" value="HAD superfamily/HAD-like"/>
    <property type="match status" value="1"/>
</dbReference>
<dbReference type="GO" id="GO:0016791">
    <property type="term" value="F:phosphatase activity"/>
    <property type="evidence" value="ECO:0007669"/>
    <property type="project" value="TreeGrafter"/>
</dbReference>
<dbReference type="GO" id="GO:0005829">
    <property type="term" value="C:cytosol"/>
    <property type="evidence" value="ECO:0007669"/>
    <property type="project" value="TreeGrafter"/>
</dbReference>
<evidence type="ECO:0000313" key="1">
    <source>
        <dbReference type="EMBL" id="QOY60381.1"/>
    </source>
</evidence>
<sequence length="271" mass="28696">MTYDLIAFDMDGTLLDSRKRVLSSSIEAIGQAAHAGKDIALCSGRCPVMVALYADELPHVRYAICDSGAVLFDLSANRVLSETNIEHELIGRVVEACAGEDAMPEAFSGRDFFCQSSQLGSMGRYQMGPYEGMYAATCTPVDSIRAVVLDPDTPFQKLGLHFTTTEARRRVRARLADLPLEVIDSETTSIELQAAGVDKAAGLLALAELLGIAPEATIAVGDADNDLAMVRSAGIGVAMGNANERVRAAANASVADNDHGGCAEAIHTYLL</sequence>
<dbReference type="EMBL" id="CP063767">
    <property type="protein sequence ID" value="QOY60381.1"/>
    <property type="molecule type" value="Genomic_DNA"/>
</dbReference>
<dbReference type="SFLD" id="SFLDS00003">
    <property type="entry name" value="Haloacid_Dehalogenase"/>
    <property type="match status" value="1"/>
</dbReference>
<dbReference type="Pfam" id="PF08282">
    <property type="entry name" value="Hydrolase_3"/>
    <property type="match status" value="1"/>
</dbReference>